<dbReference type="Pfam" id="PF00400">
    <property type="entry name" value="WD40"/>
    <property type="match status" value="8"/>
</dbReference>
<feature type="repeat" description="WD" evidence="3">
    <location>
        <begin position="426"/>
        <end position="462"/>
    </location>
</feature>
<gene>
    <name evidence="5" type="ORF">DEJ50_30450</name>
</gene>
<organism evidence="5 6">
    <name type="scientific">Streptomyces venezuelae</name>
    <dbReference type="NCBI Taxonomy" id="54571"/>
    <lineage>
        <taxon>Bacteria</taxon>
        <taxon>Bacillati</taxon>
        <taxon>Actinomycetota</taxon>
        <taxon>Actinomycetes</taxon>
        <taxon>Kitasatosporales</taxon>
        <taxon>Streptomycetaceae</taxon>
        <taxon>Streptomyces</taxon>
    </lineage>
</organism>
<dbReference type="InterPro" id="IPR036322">
    <property type="entry name" value="WD40_repeat_dom_sf"/>
</dbReference>
<sequence length="823" mass="85927">MTTPAGVVRGIRRTNPDHPRTPPDSAGIRRNPPGTGLVPPCSESSGGAPSPPLTCAVMNTVPAFTEELAAFAADLRKLRLDRGNRSYRDLAARAAKSATGIRLPVSTQSDAFRGERLPGLDRLMGLVRILHSYDEFGQERPIPPHNSAELEPWRRRWRALAALEAETTRREAPPTAPTAVTPTAPPAATPPVPSPPATAAGEAEFAIAHRLVGHTRLVWRLAFSPDGRTLASAGNDGSVRLWNTAAGRAEGVLTSGNETTAVLHVGFSPDGDRLASLSDDGRPHLWDTGTLMPAPLRGQDRRLAGGLAFTENGRLLGAAMEYPDLSVVDLCTDVRRGPAGARYSGRADALAFSPDGRLLVVAAGFEDVQQWDIASGGPVGAALAGHSDNVEALAYSPDGRLLATGSHDTTARLWHVATGRPLGPPLAGHDGAVNAVAFSPDGRLLATASGDRTVRLWDTSTGLPAGPPLTGHTLAVNAVAFSPDGRLLATAGDDRTVLLHRRGPVVERPASLASAALSAALRDGHAVALPAVSSRTGAPLRRLVFSPDGGRLLVHTADRTVLTLDAETCEPLPEVLAVPGFDPWGLEFPEEGGPARLWTAGTARRDPMVHPVSLMSNVAFRADGVLVAVAGRDGAWTTVRTNAAQELADVAPQRVWGASPVAMSADGRLAVGTDRSVALWELALPAPVESALSAHDSEVRTIVFSPDGGLLASGDLGGEIRLWDLTSRPTLGRQLVGHRGPVYGLTFSPDGRLLASAGADGTAQLWDVRTGGPAVALPLTGHTSAVWGVAFSPDGSLLAASGDDGTLRRWVLPDPQTATARPR</sequence>
<dbReference type="PROSITE" id="PS00678">
    <property type="entry name" value="WD_REPEATS_1"/>
    <property type="match status" value="2"/>
</dbReference>
<feature type="region of interest" description="Disordered" evidence="4">
    <location>
        <begin position="1"/>
        <end position="49"/>
    </location>
</feature>
<protein>
    <recommendedName>
        <fullName evidence="7">WD40 repeat domain-containing protein</fullName>
    </recommendedName>
</protein>
<dbReference type="CDD" id="cd00200">
    <property type="entry name" value="WD40"/>
    <property type="match status" value="2"/>
</dbReference>
<feature type="repeat" description="WD" evidence="3">
    <location>
        <begin position="255"/>
        <end position="287"/>
    </location>
</feature>
<dbReference type="PRINTS" id="PR00320">
    <property type="entry name" value="GPROTEINBRPT"/>
</dbReference>
<dbReference type="SMART" id="SM00320">
    <property type="entry name" value="WD40"/>
    <property type="match status" value="9"/>
</dbReference>
<feature type="repeat" description="WD" evidence="3">
    <location>
        <begin position="735"/>
        <end position="776"/>
    </location>
</feature>
<evidence type="ECO:0008006" key="7">
    <source>
        <dbReference type="Google" id="ProtNLM"/>
    </source>
</evidence>
<dbReference type="PANTHER" id="PTHR44129">
    <property type="entry name" value="WD REPEAT-CONTAINING PROTEIN POP1"/>
    <property type="match status" value="1"/>
</dbReference>
<evidence type="ECO:0000256" key="1">
    <source>
        <dbReference type="ARBA" id="ARBA00022574"/>
    </source>
</evidence>
<evidence type="ECO:0000256" key="2">
    <source>
        <dbReference type="ARBA" id="ARBA00022737"/>
    </source>
</evidence>
<accession>A0A5P2D8X4</accession>
<dbReference type="OrthoDB" id="134501at2"/>
<dbReference type="PROSITE" id="PS50294">
    <property type="entry name" value="WD_REPEATS_REGION"/>
    <property type="match status" value="7"/>
</dbReference>
<proteinExistence type="predicted"/>
<dbReference type="PROSITE" id="PS50082">
    <property type="entry name" value="WD_REPEATS_2"/>
    <property type="match status" value="8"/>
</dbReference>
<keyword evidence="2" id="KW-0677">Repeat</keyword>
<evidence type="ECO:0000256" key="3">
    <source>
        <dbReference type="PROSITE-ProRule" id="PRU00221"/>
    </source>
</evidence>
<feature type="repeat" description="WD" evidence="3">
    <location>
        <begin position="469"/>
        <end position="499"/>
    </location>
</feature>
<name>A0A5P2D8X4_STRVZ</name>
<feature type="repeat" description="WD" evidence="3">
    <location>
        <begin position="692"/>
        <end position="733"/>
    </location>
</feature>
<feature type="compositionally biased region" description="Pro residues" evidence="4">
    <location>
        <begin position="183"/>
        <end position="196"/>
    </location>
</feature>
<evidence type="ECO:0000313" key="5">
    <source>
        <dbReference type="EMBL" id="QES51526.1"/>
    </source>
</evidence>
<feature type="repeat" description="WD" evidence="3">
    <location>
        <begin position="383"/>
        <end position="424"/>
    </location>
</feature>
<dbReference type="InterPro" id="IPR011048">
    <property type="entry name" value="Haem_d1_sf"/>
</dbReference>
<dbReference type="SUPFAM" id="SSF82171">
    <property type="entry name" value="DPP6 N-terminal domain-like"/>
    <property type="match status" value="1"/>
</dbReference>
<evidence type="ECO:0000313" key="6">
    <source>
        <dbReference type="Proteomes" id="UP000325211"/>
    </source>
</evidence>
<dbReference type="EMBL" id="CP029190">
    <property type="protein sequence ID" value="QES51526.1"/>
    <property type="molecule type" value="Genomic_DNA"/>
</dbReference>
<feature type="repeat" description="WD" evidence="3">
    <location>
        <begin position="779"/>
        <end position="820"/>
    </location>
</feature>
<dbReference type="InterPro" id="IPR020472">
    <property type="entry name" value="WD40_PAC1"/>
</dbReference>
<dbReference type="InterPro" id="IPR019775">
    <property type="entry name" value="WD40_repeat_CS"/>
</dbReference>
<dbReference type="InterPro" id="IPR050349">
    <property type="entry name" value="WD_LIS1/nudF_dynein_reg"/>
</dbReference>
<dbReference type="InterPro" id="IPR001680">
    <property type="entry name" value="WD40_rpt"/>
</dbReference>
<feature type="repeat" description="WD" evidence="3">
    <location>
        <begin position="211"/>
        <end position="252"/>
    </location>
</feature>
<dbReference type="Proteomes" id="UP000325211">
    <property type="component" value="Chromosome"/>
</dbReference>
<dbReference type="SUPFAM" id="SSF51004">
    <property type="entry name" value="C-terminal (heme d1) domain of cytochrome cd1-nitrite reductase"/>
    <property type="match status" value="1"/>
</dbReference>
<feature type="region of interest" description="Disordered" evidence="4">
    <location>
        <begin position="165"/>
        <end position="199"/>
    </location>
</feature>
<reference evidence="5 6" key="1">
    <citation type="submission" date="2018-05" db="EMBL/GenBank/DDBJ databases">
        <title>Streptomyces venezuelae.</title>
        <authorList>
            <person name="Kim W."/>
            <person name="Lee N."/>
            <person name="Cho B.-K."/>
        </authorList>
    </citation>
    <scope>NUCLEOTIDE SEQUENCE [LARGE SCALE GENOMIC DNA]</scope>
    <source>
        <strain evidence="5 6">ATCC 21782</strain>
    </source>
</reference>
<dbReference type="InterPro" id="IPR015943">
    <property type="entry name" value="WD40/YVTN_repeat-like_dom_sf"/>
</dbReference>
<evidence type="ECO:0000256" key="4">
    <source>
        <dbReference type="SAM" id="MobiDB-lite"/>
    </source>
</evidence>
<dbReference type="AlphaFoldDB" id="A0A5P2D8X4"/>
<keyword evidence="1 3" id="KW-0853">WD repeat</keyword>
<dbReference type="Gene3D" id="2.130.10.10">
    <property type="entry name" value="YVTN repeat-like/Quinoprotein amine dehydrogenase"/>
    <property type="match status" value="5"/>
</dbReference>
<dbReference type="SUPFAM" id="SSF50978">
    <property type="entry name" value="WD40 repeat-like"/>
    <property type="match status" value="1"/>
</dbReference>